<dbReference type="PANTHER" id="PTHR41339:SF1">
    <property type="entry name" value="SECRETED PROTEIN"/>
    <property type="match status" value="1"/>
</dbReference>
<reference evidence="3" key="1">
    <citation type="journal article" date="2019" name="Int. J. Syst. Evol. Microbiol.">
        <title>The Global Catalogue of Microorganisms (GCM) 10K type strain sequencing project: providing services to taxonomists for standard genome sequencing and annotation.</title>
        <authorList>
            <consortium name="The Broad Institute Genomics Platform"/>
            <consortium name="The Broad Institute Genome Sequencing Center for Infectious Disease"/>
            <person name="Wu L."/>
            <person name="Ma J."/>
        </authorList>
    </citation>
    <scope>NUCLEOTIDE SEQUENCE [LARGE SCALE GENOMIC DNA]</scope>
    <source>
        <strain evidence="3">CCUG 53762</strain>
    </source>
</reference>
<sequence>MKKIKFLALLAVLAISFSSCRKNDEDEQIVIKEPQEISGDITSNLTLTADRVWILDGFVFVKNNAILKIEPGTLIKAKVGQKSALVITQGAKIMAEGTAQKPIVFTSGRPVGERAPGDWGGIVLIGRASTNRTTPQAIEGGLGLTYGTEKIDDDNSGVLKYVRIEYAGIGTNDSEINALTFYAVGSGTTVEHIQTSYANDDAYEFFGGTVNAKYLVAYATADDDFDFDFGYNGSIQFAVSLRDPKFVDAGDAGNGIECDNDKDGTTATPVTKPRLSNFTIIGPNNATGTASNHNYGNRWRRGTQFIFNNSILLGNQKGGFSIESDITANSYKNGTSEFKNNIISVVTAPFLSTSTAFNATDMQTKALAEGNVIVPTAEIKINSPFSLTTPNFLPLTGSLALSGTFAATPNATTVNYRGAFGTTDWTTGWVSWTPQTNVY</sequence>
<evidence type="ECO:0000256" key="1">
    <source>
        <dbReference type="SAM" id="SignalP"/>
    </source>
</evidence>
<dbReference type="PANTHER" id="PTHR41339">
    <property type="entry name" value="LIPL48"/>
    <property type="match status" value="1"/>
</dbReference>
<keyword evidence="1" id="KW-0732">Signal</keyword>
<dbReference type="PROSITE" id="PS51257">
    <property type="entry name" value="PROKAR_LIPOPROTEIN"/>
    <property type="match status" value="1"/>
</dbReference>
<comment type="caution">
    <text evidence="2">The sequence shown here is derived from an EMBL/GenBank/DDBJ whole genome shotgun (WGS) entry which is preliminary data.</text>
</comment>
<protein>
    <recommendedName>
        <fullName evidence="4">T9SS C-terminal target domain-containing protein</fullName>
    </recommendedName>
</protein>
<dbReference type="Proteomes" id="UP001597118">
    <property type="component" value="Unassembled WGS sequence"/>
</dbReference>
<feature type="chain" id="PRO_5045143539" description="T9SS C-terminal target domain-containing protein" evidence="1">
    <location>
        <begin position="22"/>
        <end position="439"/>
    </location>
</feature>
<proteinExistence type="predicted"/>
<evidence type="ECO:0000313" key="3">
    <source>
        <dbReference type="Proteomes" id="UP001597118"/>
    </source>
</evidence>
<name>A0ABW4IE64_9SPHI</name>
<accession>A0ABW4IE64</accession>
<dbReference type="RefSeq" id="WP_379662877.1">
    <property type="nucleotide sequence ID" value="NZ_JBHUDG010000017.1"/>
</dbReference>
<evidence type="ECO:0000313" key="2">
    <source>
        <dbReference type="EMBL" id="MFD1630500.1"/>
    </source>
</evidence>
<keyword evidence="3" id="KW-1185">Reference proteome</keyword>
<organism evidence="2 3">
    <name type="scientific">Pseudopedobacter beijingensis</name>
    <dbReference type="NCBI Taxonomy" id="1207056"/>
    <lineage>
        <taxon>Bacteria</taxon>
        <taxon>Pseudomonadati</taxon>
        <taxon>Bacteroidota</taxon>
        <taxon>Sphingobacteriia</taxon>
        <taxon>Sphingobacteriales</taxon>
        <taxon>Sphingobacteriaceae</taxon>
        <taxon>Pseudopedobacter</taxon>
    </lineage>
</organism>
<gene>
    <name evidence="2" type="ORF">ACFSAH_11465</name>
</gene>
<feature type="signal peptide" evidence="1">
    <location>
        <begin position="1"/>
        <end position="21"/>
    </location>
</feature>
<evidence type="ECO:0008006" key="4">
    <source>
        <dbReference type="Google" id="ProtNLM"/>
    </source>
</evidence>
<dbReference type="EMBL" id="JBHUDG010000017">
    <property type="protein sequence ID" value="MFD1630500.1"/>
    <property type="molecule type" value="Genomic_DNA"/>
</dbReference>